<dbReference type="EMBL" id="JAIQCV010000006">
    <property type="protein sequence ID" value="KAH1091920.1"/>
    <property type="molecule type" value="Genomic_DNA"/>
</dbReference>
<dbReference type="Proteomes" id="UP000828251">
    <property type="component" value="Unassembled WGS sequence"/>
</dbReference>
<sequence>MEISSGGTKVLSIIQLAKDAPSGENIDLVDQSAMKTLWEMLEVQQTDMNSVESSMRLPPIREVGCALDFGRKVVMQTGQLKWVNATRELVCENQKDPGRGKSQCGQLKVAGSYERDVPKKGETVRVRK</sequence>
<keyword evidence="2" id="KW-1185">Reference proteome</keyword>
<protein>
    <submittedName>
        <fullName evidence="1">Uncharacterized protein</fullName>
    </submittedName>
</protein>
<proteinExistence type="predicted"/>
<organism evidence="1 2">
    <name type="scientific">Gossypium stocksii</name>
    <dbReference type="NCBI Taxonomy" id="47602"/>
    <lineage>
        <taxon>Eukaryota</taxon>
        <taxon>Viridiplantae</taxon>
        <taxon>Streptophyta</taxon>
        <taxon>Embryophyta</taxon>
        <taxon>Tracheophyta</taxon>
        <taxon>Spermatophyta</taxon>
        <taxon>Magnoliopsida</taxon>
        <taxon>eudicotyledons</taxon>
        <taxon>Gunneridae</taxon>
        <taxon>Pentapetalae</taxon>
        <taxon>rosids</taxon>
        <taxon>malvids</taxon>
        <taxon>Malvales</taxon>
        <taxon>Malvaceae</taxon>
        <taxon>Malvoideae</taxon>
        <taxon>Gossypium</taxon>
    </lineage>
</organism>
<accession>A0A9D3VRU8</accession>
<reference evidence="1 2" key="1">
    <citation type="journal article" date="2021" name="Plant Biotechnol. J.">
        <title>Multi-omics assisted identification of the key and species-specific regulatory components of drought-tolerant mechanisms in Gossypium stocksii.</title>
        <authorList>
            <person name="Yu D."/>
            <person name="Ke L."/>
            <person name="Zhang D."/>
            <person name="Wu Y."/>
            <person name="Sun Y."/>
            <person name="Mei J."/>
            <person name="Sun J."/>
            <person name="Sun Y."/>
        </authorList>
    </citation>
    <scope>NUCLEOTIDE SEQUENCE [LARGE SCALE GENOMIC DNA]</scope>
    <source>
        <strain evidence="2">cv. E1</strain>
        <tissue evidence="1">Leaf</tissue>
    </source>
</reference>
<comment type="caution">
    <text evidence="1">The sequence shown here is derived from an EMBL/GenBank/DDBJ whole genome shotgun (WGS) entry which is preliminary data.</text>
</comment>
<evidence type="ECO:0000313" key="1">
    <source>
        <dbReference type="EMBL" id="KAH1091920.1"/>
    </source>
</evidence>
<dbReference type="AlphaFoldDB" id="A0A9D3VRU8"/>
<evidence type="ECO:0000313" key="2">
    <source>
        <dbReference type="Proteomes" id="UP000828251"/>
    </source>
</evidence>
<name>A0A9D3VRU8_9ROSI</name>
<gene>
    <name evidence="1" type="ORF">J1N35_019177</name>
</gene>